<feature type="coiled-coil region" evidence="1">
    <location>
        <begin position="185"/>
        <end position="226"/>
    </location>
</feature>
<reference evidence="3 4" key="2">
    <citation type="submission" date="2018-11" db="EMBL/GenBank/DDBJ databases">
        <authorList>
            <consortium name="Pathogen Informatics"/>
        </authorList>
    </citation>
    <scope>NUCLEOTIDE SEQUENCE [LARGE SCALE GENOMIC DNA]</scope>
</reference>
<accession>A0A0N5D2G4</accession>
<evidence type="ECO:0000259" key="2">
    <source>
        <dbReference type="Pfam" id="PF18694"/>
    </source>
</evidence>
<keyword evidence="4" id="KW-1185">Reference proteome</keyword>
<proteinExistence type="predicted"/>
<feature type="domain" description="TAR DNA-binding protein 43 N-terminal" evidence="2">
    <location>
        <begin position="5"/>
        <end position="67"/>
    </location>
</feature>
<protein>
    <submittedName>
        <fullName evidence="5">TDP43_N domain-containing protein</fullName>
    </submittedName>
</protein>
<dbReference type="WBParaSite" id="TCLT_0000707501-mRNA-1">
    <property type="protein sequence ID" value="TCLT_0000707501-mRNA-1"/>
    <property type="gene ID" value="TCLT_0000707501"/>
</dbReference>
<dbReference type="OrthoDB" id="2020831at2759"/>
<sequence length="438" mass="49700">MLRVHVQPVDIELDQESSILITTLQAALPGAVGLYYYDSDCKACVAFDGKKFLVPNGGWKERTYYAILGCRPFDYPFGSYANAAKQFECSVNTVQRLLASSKLFDWHTMEQDMIPPVRKERTLASAASKSENMQKMLAAITQRKSGSLEKTNIANGEQIVNDKQTILGEQFVEMAKIYATKDLVIEQQSNEIKAVREKLQLIERSNNYAKNELLKLQKDCTAKEEELAILRSICKDYKCSSDKINKLTKELFETKKADSNILRQSQEIFDQNEQSTCLKSSSTEANELVSQEKTRVFTMKELRETLSLIKARNEELENEINVTGEKFQQLNEVYSAVLAQNTILKSRLAELEHDASAKIIIKTESPEDISVVEESSCKDLFTLEKKLEASEKRIAELIHVIQLLTKDSCSNELRATHMMTVQDAIKCRADYPETKVQV</sequence>
<evidence type="ECO:0000313" key="5">
    <source>
        <dbReference type="WBParaSite" id="TCLT_0000707501-mRNA-1"/>
    </source>
</evidence>
<evidence type="ECO:0000313" key="4">
    <source>
        <dbReference type="Proteomes" id="UP000276776"/>
    </source>
</evidence>
<dbReference type="Proteomes" id="UP000276776">
    <property type="component" value="Unassembled WGS sequence"/>
</dbReference>
<dbReference type="OMA" id="CVNENWA"/>
<name>A0A0N5D2G4_THECL</name>
<evidence type="ECO:0000313" key="3">
    <source>
        <dbReference type="EMBL" id="VDN04485.1"/>
    </source>
</evidence>
<evidence type="ECO:0000256" key="1">
    <source>
        <dbReference type="SAM" id="Coils"/>
    </source>
</evidence>
<dbReference type="AlphaFoldDB" id="A0A0N5D2G4"/>
<dbReference type="Pfam" id="PF18694">
    <property type="entry name" value="TDP-43_N"/>
    <property type="match status" value="1"/>
</dbReference>
<organism evidence="5">
    <name type="scientific">Thelazia callipaeda</name>
    <name type="common">Oriental eyeworm</name>
    <name type="synonym">Parasitic nematode</name>
    <dbReference type="NCBI Taxonomy" id="103827"/>
    <lineage>
        <taxon>Eukaryota</taxon>
        <taxon>Metazoa</taxon>
        <taxon>Ecdysozoa</taxon>
        <taxon>Nematoda</taxon>
        <taxon>Chromadorea</taxon>
        <taxon>Rhabditida</taxon>
        <taxon>Spirurina</taxon>
        <taxon>Spiruromorpha</taxon>
        <taxon>Thelazioidea</taxon>
        <taxon>Thelaziidae</taxon>
        <taxon>Thelazia</taxon>
    </lineage>
</organism>
<feature type="coiled-coil region" evidence="1">
    <location>
        <begin position="299"/>
        <end position="333"/>
    </location>
</feature>
<keyword evidence="1" id="KW-0175">Coiled coil</keyword>
<dbReference type="InterPro" id="IPR041105">
    <property type="entry name" value="TDP-43_N"/>
</dbReference>
<dbReference type="EMBL" id="UYYF01004471">
    <property type="protein sequence ID" value="VDN04485.1"/>
    <property type="molecule type" value="Genomic_DNA"/>
</dbReference>
<reference evidence="5" key="1">
    <citation type="submission" date="2017-02" db="UniProtKB">
        <authorList>
            <consortium name="WormBaseParasite"/>
        </authorList>
    </citation>
    <scope>IDENTIFICATION</scope>
</reference>
<dbReference type="CDD" id="cd19609">
    <property type="entry name" value="NTD_TDP-43"/>
    <property type="match status" value="1"/>
</dbReference>
<gene>
    <name evidence="3" type="ORF">TCLT_LOCUS7064</name>
</gene>